<comment type="subcellular location">
    <subcellularLocation>
        <location evidence="1">Secreted</location>
    </subcellularLocation>
</comment>
<reference evidence="12" key="1">
    <citation type="journal article" date="2023" name="Science">
        <title>Genome structures resolve the early diversification of teleost fishes.</title>
        <authorList>
            <person name="Parey E."/>
            <person name="Louis A."/>
            <person name="Montfort J."/>
            <person name="Bouchez O."/>
            <person name="Roques C."/>
            <person name="Iampietro C."/>
            <person name="Lluch J."/>
            <person name="Castinel A."/>
            <person name="Donnadieu C."/>
            <person name="Desvignes T."/>
            <person name="Floi Bucao C."/>
            <person name="Jouanno E."/>
            <person name="Wen M."/>
            <person name="Mejri S."/>
            <person name="Dirks R."/>
            <person name="Jansen H."/>
            <person name="Henkel C."/>
            <person name="Chen W.J."/>
            <person name="Zahm M."/>
            <person name="Cabau C."/>
            <person name="Klopp C."/>
            <person name="Thompson A.W."/>
            <person name="Robinson-Rechavi M."/>
            <person name="Braasch I."/>
            <person name="Lecointre G."/>
            <person name="Bobe J."/>
            <person name="Postlethwait J.H."/>
            <person name="Berthelot C."/>
            <person name="Roest Crollius H."/>
            <person name="Guiguen Y."/>
        </authorList>
    </citation>
    <scope>NUCLEOTIDE SEQUENCE</scope>
    <source>
        <strain evidence="12">WJC10195</strain>
    </source>
</reference>
<dbReference type="Proteomes" id="UP001152622">
    <property type="component" value="Chromosome 3"/>
</dbReference>
<evidence type="ECO:0000256" key="1">
    <source>
        <dbReference type="ARBA" id="ARBA00004613"/>
    </source>
</evidence>
<evidence type="ECO:0000256" key="4">
    <source>
        <dbReference type="ARBA" id="ARBA00022525"/>
    </source>
</evidence>
<gene>
    <name evidence="12" type="ORF">SKAU_G00098480</name>
</gene>
<accession>A0A9Q1FYZ5</accession>
<feature type="domain" description="Olfactomedin-like" evidence="11">
    <location>
        <begin position="130"/>
        <end position="261"/>
    </location>
</feature>
<evidence type="ECO:0000256" key="6">
    <source>
        <dbReference type="ARBA" id="ARBA00023054"/>
    </source>
</evidence>
<dbReference type="InterPro" id="IPR050605">
    <property type="entry name" value="Olfactomedin-like_domain"/>
</dbReference>
<proteinExistence type="inferred from homology"/>
<evidence type="ECO:0000313" key="12">
    <source>
        <dbReference type="EMBL" id="KAJ8369820.1"/>
    </source>
</evidence>
<comment type="caution">
    <text evidence="12">The sequence shown here is derived from an EMBL/GenBank/DDBJ whole genome shotgun (WGS) entry which is preliminary data.</text>
</comment>
<dbReference type="PANTHER" id="PTHR23192">
    <property type="entry name" value="OLFACTOMEDIN-RELATED"/>
    <property type="match status" value="1"/>
</dbReference>
<feature type="chain" id="PRO_5040512588" description="Olfactomedin-like domain-containing protein" evidence="10">
    <location>
        <begin position="18"/>
        <end position="261"/>
    </location>
</feature>
<feature type="signal peptide" evidence="10">
    <location>
        <begin position="1"/>
        <end position="17"/>
    </location>
</feature>
<evidence type="ECO:0000256" key="3">
    <source>
        <dbReference type="ARBA" id="ARBA00022473"/>
    </source>
</evidence>
<dbReference type="AlphaFoldDB" id="A0A9Q1FYZ5"/>
<keyword evidence="6" id="KW-0175">Coiled coil</keyword>
<evidence type="ECO:0000256" key="7">
    <source>
        <dbReference type="ARBA" id="ARBA00023157"/>
    </source>
</evidence>
<evidence type="ECO:0000256" key="5">
    <source>
        <dbReference type="ARBA" id="ARBA00022729"/>
    </source>
</evidence>
<keyword evidence="8" id="KW-0325">Glycoprotein</keyword>
<dbReference type="Pfam" id="PF02191">
    <property type="entry name" value="OLF"/>
    <property type="match status" value="1"/>
</dbReference>
<sequence length="261" mass="29139">MGTLLLLSVATLCFASAQHQGLIDYLEQRLVAIEGRISVWYEQSNRYASELREFKQQMIGLTENLEEGHEALHSDVEGVVTRVERVERELDYMETQNLAPPCVDMDRNLIEQEITTLKEINMAKYEKLSDCSDMISSFKAMKIVKKAGGPKGVWLKDTASGSGKVYVFNGTSGDVLYEFGTMRDLAASAGLSRGRPIKLPFPWSGMGHTVYKGYAYYVVEGMTFELIKYDLQNGSVADSAVFPADDQVRPVEPGDMTHILN</sequence>
<keyword evidence="13" id="KW-1185">Reference proteome</keyword>
<keyword evidence="7" id="KW-1015">Disulfide bond</keyword>
<dbReference type="GO" id="GO:0005615">
    <property type="term" value="C:extracellular space"/>
    <property type="evidence" value="ECO:0007669"/>
    <property type="project" value="TreeGrafter"/>
</dbReference>
<dbReference type="PROSITE" id="PS51132">
    <property type="entry name" value="OLF"/>
    <property type="match status" value="1"/>
</dbReference>
<evidence type="ECO:0000256" key="9">
    <source>
        <dbReference type="PROSITE-ProRule" id="PRU00446"/>
    </source>
</evidence>
<evidence type="ECO:0000313" key="13">
    <source>
        <dbReference type="Proteomes" id="UP001152622"/>
    </source>
</evidence>
<keyword evidence="4" id="KW-0964">Secreted</keyword>
<dbReference type="EMBL" id="JAINUF010000003">
    <property type="protein sequence ID" value="KAJ8369820.1"/>
    <property type="molecule type" value="Genomic_DNA"/>
</dbReference>
<comment type="similarity">
    <text evidence="2">Belongs to the OLFML3 family.</text>
</comment>
<organism evidence="12 13">
    <name type="scientific">Synaphobranchus kaupii</name>
    <name type="common">Kaup's arrowtooth eel</name>
    <dbReference type="NCBI Taxonomy" id="118154"/>
    <lineage>
        <taxon>Eukaryota</taxon>
        <taxon>Metazoa</taxon>
        <taxon>Chordata</taxon>
        <taxon>Craniata</taxon>
        <taxon>Vertebrata</taxon>
        <taxon>Euteleostomi</taxon>
        <taxon>Actinopterygii</taxon>
        <taxon>Neopterygii</taxon>
        <taxon>Teleostei</taxon>
        <taxon>Anguilliformes</taxon>
        <taxon>Synaphobranchidae</taxon>
        <taxon>Synaphobranchus</taxon>
    </lineage>
</organism>
<dbReference type="PANTHER" id="PTHR23192:SF8">
    <property type="entry name" value="OLFACTOMEDIN-LIKE PROTEIN 3"/>
    <property type="match status" value="1"/>
</dbReference>
<dbReference type="OrthoDB" id="8626508at2759"/>
<evidence type="ECO:0000256" key="8">
    <source>
        <dbReference type="ARBA" id="ARBA00023180"/>
    </source>
</evidence>
<evidence type="ECO:0000259" key="11">
    <source>
        <dbReference type="PROSITE" id="PS51132"/>
    </source>
</evidence>
<protein>
    <recommendedName>
        <fullName evidence="11">Olfactomedin-like domain-containing protein</fullName>
    </recommendedName>
</protein>
<name>A0A9Q1FYZ5_SYNKA</name>
<evidence type="ECO:0000256" key="2">
    <source>
        <dbReference type="ARBA" id="ARBA00009593"/>
    </source>
</evidence>
<dbReference type="InterPro" id="IPR003112">
    <property type="entry name" value="Olfac-like_dom"/>
</dbReference>
<keyword evidence="3" id="KW-0217">Developmental protein</keyword>
<keyword evidence="5 10" id="KW-0732">Signal</keyword>
<comment type="caution">
    <text evidence="9">Lacks conserved residue(s) required for the propagation of feature annotation.</text>
</comment>
<dbReference type="GO" id="GO:0007165">
    <property type="term" value="P:signal transduction"/>
    <property type="evidence" value="ECO:0007669"/>
    <property type="project" value="TreeGrafter"/>
</dbReference>
<evidence type="ECO:0000256" key="10">
    <source>
        <dbReference type="SAM" id="SignalP"/>
    </source>
</evidence>